<comment type="caution">
    <text evidence="4">The sequence shown here is derived from an EMBL/GenBank/DDBJ whole genome shotgun (WGS) entry which is preliminary data.</text>
</comment>
<name>A0ABV8T2Y0_9GAMM</name>
<evidence type="ECO:0000313" key="4">
    <source>
        <dbReference type="EMBL" id="MFC4313787.1"/>
    </source>
</evidence>
<dbReference type="Pfam" id="PF16220">
    <property type="entry name" value="DUF4880"/>
    <property type="match status" value="1"/>
</dbReference>
<dbReference type="PIRSF" id="PIRSF018266">
    <property type="entry name" value="FecR"/>
    <property type="match status" value="1"/>
</dbReference>
<dbReference type="EMBL" id="JBHSDU010000015">
    <property type="protein sequence ID" value="MFC4313787.1"/>
    <property type="molecule type" value="Genomic_DNA"/>
</dbReference>
<protein>
    <submittedName>
        <fullName evidence="4">FecR family protein</fullName>
    </submittedName>
</protein>
<dbReference type="InterPro" id="IPR012373">
    <property type="entry name" value="Ferrdict_sens_TM"/>
</dbReference>
<dbReference type="PANTHER" id="PTHR30273:SF2">
    <property type="entry name" value="PROTEIN FECR"/>
    <property type="match status" value="1"/>
</dbReference>
<dbReference type="Proteomes" id="UP001595904">
    <property type="component" value="Unassembled WGS sequence"/>
</dbReference>
<reference evidence="5" key="1">
    <citation type="journal article" date="2019" name="Int. J. Syst. Evol. Microbiol.">
        <title>The Global Catalogue of Microorganisms (GCM) 10K type strain sequencing project: providing services to taxonomists for standard genome sequencing and annotation.</title>
        <authorList>
            <consortium name="The Broad Institute Genomics Platform"/>
            <consortium name="The Broad Institute Genome Sequencing Center for Infectious Disease"/>
            <person name="Wu L."/>
            <person name="Ma J."/>
        </authorList>
    </citation>
    <scope>NUCLEOTIDE SEQUENCE [LARGE SCALE GENOMIC DNA]</scope>
    <source>
        <strain evidence="5">CGMCC 1.10759</strain>
    </source>
</reference>
<keyword evidence="5" id="KW-1185">Reference proteome</keyword>
<proteinExistence type="predicted"/>
<dbReference type="PANTHER" id="PTHR30273">
    <property type="entry name" value="PERIPLASMIC SIGNAL SENSOR AND SIGMA FACTOR ACTIVATOR FECR-RELATED"/>
    <property type="match status" value="1"/>
</dbReference>
<feature type="domain" description="FecR N-terminal" evidence="3">
    <location>
        <begin position="15"/>
        <end position="54"/>
    </location>
</feature>
<dbReference type="RefSeq" id="WP_380604417.1">
    <property type="nucleotide sequence ID" value="NZ_JBHSDU010000015.1"/>
</dbReference>
<dbReference type="InterPro" id="IPR032623">
    <property type="entry name" value="FecR_N"/>
</dbReference>
<dbReference type="InterPro" id="IPR006860">
    <property type="entry name" value="FecR"/>
</dbReference>
<dbReference type="Gene3D" id="3.55.50.30">
    <property type="match status" value="1"/>
</dbReference>
<evidence type="ECO:0000259" key="3">
    <source>
        <dbReference type="Pfam" id="PF16220"/>
    </source>
</evidence>
<accession>A0ABV8T2Y0</accession>
<evidence type="ECO:0000313" key="5">
    <source>
        <dbReference type="Proteomes" id="UP001595904"/>
    </source>
</evidence>
<dbReference type="Pfam" id="PF04773">
    <property type="entry name" value="FecR"/>
    <property type="match status" value="1"/>
</dbReference>
<keyword evidence="1" id="KW-1133">Transmembrane helix</keyword>
<sequence length="306" mass="33312">MSGLEQTNESIDAVAREWVLKLASGHATAADAAGVRAWLAEDPKHRSAFKRAKAIWHDARAVEHKFQTKPRSRRFMAPLAAAAAIASILLVPIVGHLWTIGRADYRSPLNQVSEVALPDGSTVWLDAGAAIDISFTGQRRDVALLHGRAFFAVAPDSSKPFRVEACDGSATAVGTAYSVALEESQVTVAVEEGHVRIAKGATEVTLAAGMQGHWSNKGQLSAQTGDAESMDSWRHGRLIVNDRPLAELIDELDRYHRGVIILRDRAEVHVSGQFDIRRTDQALQALALSQGLQVSYWTPWLTVLSR</sequence>
<organism evidence="4 5">
    <name type="scientific">Steroidobacter flavus</name>
    <dbReference type="NCBI Taxonomy" id="1842136"/>
    <lineage>
        <taxon>Bacteria</taxon>
        <taxon>Pseudomonadati</taxon>
        <taxon>Pseudomonadota</taxon>
        <taxon>Gammaproteobacteria</taxon>
        <taxon>Steroidobacterales</taxon>
        <taxon>Steroidobacteraceae</taxon>
        <taxon>Steroidobacter</taxon>
    </lineage>
</organism>
<feature type="transmembrane region" description="Helical" evidence="1">
    <location>
        <begin position="75"/>
        <end position="98"/>
    </location>
</feature>
<keyword evidence="1" id="KW-0472">Membrane</keyword>
<gene>
    <name evidence="4" type="ORF">ACFPN2_32235</name>
</gene>
<evidence type="ECO:0000256" key="1">
    <source>
        <dbReference type="SAM" id="Phobius"/>
    </source>
</evidence>
<keyword evidence="1" id="KW-0812">Transmembrane</keyword>
<evidence type="ECO:0000259" key="2">
    <source>
        <dbReference type="Pfam" id="PF04773"/>
    </source>
</evidence>
<dbReference type="Gene3D" id="2.60.120.1440">
    <property type="match status" value="1"/>
</dbReference>
<feature type="domain" description="FecR protein" evidence="2">
    <location>
        <begin position="104"/>
        <end position="196"/>
    </location>
</feature>